<reference evidence="2" key="1">
    <citation type="submission" date="2025-08" db="UniProtKB">
        <authorList>
            <consortium name="RefSeq"/>
        </authorList>
    </citation>
    <scope>IDENTIFICATION</scope>
    <source>
        <tissue evidence="2">Muscle</tissue>
    </source>
</reference>
<sequence length="197" mass="21963">MNVYGRPDKCLSHGVTLKVCDSFDSCSIIEKKPNISWTSSLNEYDSKEIEYLVTENLDFGDYDFALATALVGKENTSQSTLLIQSVIEKFSEHLVSSINANPGNNVYIDEALNLLEIIVKEDINSSTTISNIVKLKNLALENYVSTQDSVPAGTNNRSYLSQDDDIMGINAVMVGKMDKKIVRFIITSEKLYVFLIE</sequence>
<proteinExistence type="predicted"/>
<name>A0ABM1RWE4_LIMPO</name>
<evidence type="ECO:0000313" key="1">
    <source>
        <dbReference type="Proteomes" id="UP000694941"/>
    </source>
</evidence>
<dbReference type="Proteomes" id="UP000694941">
    <property type="component" value="Unplaced"/>
</dbReference>
<keyword evidence="1" id="KW-1185">Reference proteome</keyword>
<accession>A0ABM1RWE4</accession>
<organism evidence="1 2">
    <name type="scientific">Limulus polyphemus</name>
    <name type="common">Atlantic horseshoe crab</name>
    <dbReference type="NCBI Taxonomy" id="6850"/>
    <lineage>
        <taxon>Eukaryota</taxon>
        <taxon>Metazoa</taxon>
        <taxon>Ecdysozoa</taxon>
        <taxon>Arthropoda</taxon>
        <taxon>Chelicerata</taxon>
        <taxon>Merostomata</taxon>
        <taxon>Xiphosura</taxon>
        <taxon>Limulidae</taxon>
        <taxon>Limulus</taxon>
    </lineage>
</organism>
<gene>
    <name evidence="2" type="primary">LOC111083454</name>
</gene>
<dbReference type="GeneID" id="111083454"/>
<evidence type="ECO:0000313" key="2">
    <source>
        <dbReference type="RefSeq" id="XP_022235699.1"/>
    </source>
</evidence>
<protein>
    <submittedName>
        <fullName evidence="2">Uncharacterized protein LOC111083454</fullName>
    </submittedName>
</protein>
<dbReference type="RefSeq" id="XP_022235699.1">
    <property type="nucleotide sequence ID" value="XM_022379991.1"/>
</dbReference>